<dbReference type="Proteomes" id="UP001224775">
    <property type="component" value="Unassembled WGS sequence"/>
</dbReference>
<evidence type="ECO:0000256" key="2">
    <source>
        <dbReference type="ARBA" id="ARBA00022679"/>
    </source>
</evidence>
<keyword evidence="11" id="KW-1185">Reference proteome</keyword>
<gene>
    <name evidence="10" type="ORF">QTG54_004909</name>
</gene>
<dbReference type="InterPro" id="IPR001594">
    <property type="entry name" value="Palmitoyltrfase_DHHC"/>
</dbReference>
<reference evidence="10" key="1">
    <citation type="submission" date="2023-06" db="EMBL/GenBank/DDBJ databases">
        <title>Survivors Of The Sea: Transcriptome response of Skeletonema marinoi to long-term dormancy.</title>
        <authorList>
            <person name="Pinder M.I.M."/>
            <person name="Kourtchenko O."/>
            <person name="Robertson E.K."/>
            <person name="Larsson T."/>
            <person name="Maumus F."/>
            <person name="Osuna-Cruz C.M."/>
            <person name="Vancaester E."/>
            <person name="Stenow R."/>
            <person name="Vandepoele K."/>
            <person name="Ploug H."/>
            <person name="Bruchert V."/>
            <person name="Godhe A."/>
            <person name="Topel M."/>
        </authorList>
    </citation>
    <scope>NUCLEOTIDE SEQUENCE</scope>
    <source>
        <strain evidence="10">R05AC</strain>
    </source>
</reference>
<dbReference type="AlphaFoldDB" id="A0AAD8YFV6"/>
<dbReference type="GO" id="GO:0019706">
    <property type="term" value="F:protein-cysteine S-palmitoyltransferase activity"/>
    <property type="evidence" value="ECO:0007669"/>
    <property type="project" value="UniProtKB-EC"/>
</dbReference>
<evidence type="ECO:0000256" key="7">
    <source>
        <dbReference type="RuleBase" id="RU079119"/>
    </source>
</evidence>
<name>A0AAD8YFV6_9STRA</name>
<evidence type="ECO:0000256" key="3">
    <source>
        <dbReference type="ARBA" id="ARBA00022692"/>
    </source>
</evidence>
<comment type="domain">
    <text evidence="7">The DHHC domain is required for palmitoyltransferase activity.</text>
</comment>
<feature type="transmembrane region" description="Helical" evidence="7">
    <location>
        <begin position="243"/>
        <end position="267"/>
    </location>
</feature>
<comment type="subcellular location">
    <subcellularLocation>
        <location evidence="1">Membrane</location>
        <topology evidence="1">Multi-pass membrane protein</topology>
    </subcellularLocation>
</comment>
<evidence type="ECO:0000256" key="8">
    <source>
        <dbReference type="SAM" id="MobiDB-lite"/>
    </source>
</evidence>
<evidence type="ECO:0000256" key="4">
    <source>
        <dbReference type="ARBA" id="ARBA00022989"/>
    </source>
</evidence>
<feature type="transmembrane region" description="Helical" evidence="7">
    <location>
        <begin position="315"/>
        <end position="339"/>
    </location>
</feature>
<dbReference type="Pfam" id="PF01529">
    <property type="entry name" value="DHHC"/>
    <property type="match status" value="1"/>
</dbReference>
<organism evidence="10 11">
    <name type="scientific">Skeletonema marinoi</name>
    <dbReference type="NCBI Taxonomy" id="267567"/>
    <lineage>
        <taxon>Eukaryota</taxon>
        <taxon>Sar</taxon>
        <taxon>Stramenopiles</taxon>
        <taxon>Ochrophyta</taxon>
        <taxon>Bacillariophyta</taxon>
        <taxon>Coscinodiscophyceae</taxon>
        <taxon>Thalassiosirophycidae</taxon>
        <taxon>Thalassiosirales</taxon>
        <taxon>Skeletonemataceae</taxon>
        <taxon>Skeletonema</taxon>
        <taxon>Skeletonema marinoi-dohrnii complex</taxon>
    </lineage>
</organism>
<feature type="transmembrane region" description="Helical" evidence="7">
    <location>
        <begin position="51"/>
        <end position="75"/>
    </location>
</feature>
<comment type="similarity">
    <text evidence="7">Belongs to the DHHC palmitoyltransferase family.</text>
</comment>
<dbReference type="GO" id="GO:0016020">
    <property type="term" value="C:membrane"/>
    <property type="evidence" value="ECO:0007669"/>
    <property type="project" value="UniProtKB-SubCell"/>
</dbReference>
<evidence type="ECO:0000313" key="11">
    <source>
        <dbReference type="Proteomes" id="UP001224775"/>
    </source>
</evidence>
<evidence type="ECO:0000256" key="5">
    <source>
        <dbReference type="ARBA" id="ARBA00023136"/>
    </source>
</evidence>
<sequence>MSTQNNTNNNRTQRRRKRRFTIPTTTRQFQTCLQRLSLKGLSCLFFIADHAMYLLGPLLIALASVIIVGLTYLYFCVMLPMMAGTNWIVTVDDYHSYKNGGAVTTPTGIFHTAIVAFYLINVTYNYYKCVTTSNSGKAYDSVVRELAAVTNFDYPENDEELLQELLAARANNNDASSTQQPQPIPRIHNWQLLTPTEWSYCRFSKQPKPPRSHYDHVTKSLVLNMDHYCPWMFNCVGYFNYRYFVNFLFFTTTGLFYGAMICCRPFLYLGGSEYREQVRASTSGGGGGGVGAMMATVRHLESNSYIPTPNERTSVALGFMICLCLGCAVGCLLVFHLYLTVSAQTTIEFHGNWAKRRKKKGGRIRIRLGVGRGIGK</sequence>
<comment type="caution">
    <text evidence="10">The sequence shown here is derived from an EMBL/GenBank/DDBJ whole genome shotgun (WGS) entry which is preliminary data.</text>
</comment>
<protein>
    <recommendedName>
        <fullName evidence="7">Palmitoyltransferase</fullName>
        <ecNumber evidence="7">2.3.1.225</ecNumber>
    </recommendedName>
</protein>
<comment type="catalytic activity">
    <reaction evidence="7">
        <text>L-cysteinyl-[protein] + hexadecanoyl-CoA = S-hexadecanoyl-L-cysteinyl-[protein] + CoA</text>
        <dbReference type="Rhea" id="RHEA:36683"/>
        <dbReference type="Rhea" id="RHEA-COMP:10131"/>
        <dbReference type="Rhea" id="RHEA-COMP:11032"/>
        <dbReference type="ChEBI" id="CHEBI:29950"/>
        <dbReference type="ChEBI" id="CHEBI:57287"/>
        <dbReference type="ChEBI" id="CHEBI:57379"/>
        <dbReference type="ChEBI" id="CHEBI:74151"/>
        <dbReference type="EC" id="2.3.1.225"/>
    </reaction>
</comment>
<keyword evidence="6 7" id="KW-0012">Acyltransferase</keyword>
<dbReference type="EC" id="2.3.1.225" evidence="7"/>
<accession>A0AAD8YFV6</accession>
<evidence type="ECO:0000313" key="10">
    <source>
        <dbReference type="EMBL" id="KAK1744376.1"/>
    </source>
</evidence>
<feature type="compositionally biased region" description="Low complexity" evidence="8">
    <location>
        <begin position="1"/>
        <end position="11"/>
    </location>
</feature>
<keyword evidence="2 7" id="KW-0808">Transferase</keyword>
<dbReference type="PROSITE" id="PS50216">
    <property type="entry name" value="DHHC"/>
    <property type="match status" value="1"/>
</dbReference>
<keyword evidence="3 7" id="KW-0812">Transmembrane</keyword>
<evidence type="ECO:0000256" key="1">
    <source>
        <dbReference type="ARBA" id="ARBA00004141"/>
    </source>
</evidence>
<keyword evidence="5 7" id="KW-0472">Membrane</keyword>
<keyword evidence="4 7" id="KW-1133">Transmembrane helix</keyword>
<dbReference type="EMBL" id="JATAAI010000007">
    <property type="protein sequence ID" value="KAK1744376.1"/>
    <property type="molecule type" value="Genomic_DNA"/>
</dbReference>
<dbReference type="PANTHER" id="PTHR12246">
    <property type="entry name" value="PALMITOYLTRANSFERASE ZDHHC16"/>
    <property type="match status" value="1"/>
</dbReference>
<dbReference type="InterPro" id="IPR039859">
    <property type="entry name" value="PFA4/ZDH16/20/ERF2-like"/>
</dbReference>
<feature type="domain" description="Palmitoyltransferase DHHC" evidence="9">
    <location>
        <begin position="197"/>
        <end position="349"/>
    </location>
</feature>
<evidence type="ECO:0000256" key="6">
    <source>
        <dbReference type="ARBA" id="ARBA00023315"/>
    </source>
</evidence>
<feature type="region of interest" description="Disordered" evidence="8">
    <location>
        <begin position="1"/>
        <end position="20"/>
    </location>
</feature>
<proteinExistence type="inferred from homology"/>
<evidence type="ECO:0000259" key="9">
    <source>
        <dbReference type="Pfam" id="PF01529"/>
    </source>
</evidence>